<name>A0A4Z1HNY7_9HELO</name>
<accession>A0A4Z1HNY7</accession>
<evidence type="ECO:0000313" key="3">
    <source>
        <dbReference type="EMBL" id="TGO48992.1"/>
    </source>
</evidence>
<dbReference type="OrthoDB" id="3564389at2759"/>
<gene>
    <name evidence="3" type="ORF">BCON_0224g00200</name>
</gene>
<feature type="compositionally biased region" description="Acidic residues" evidence="2">
    <location>
        <begin position="144"/>
        <end position="164"/>
    </location>
</feature>
<organism evidence="3 4">
    <name type="scientific">Botryotinia convoluta</name>
    <dbReference type="NCBI Taxonomy" id="54673"/>
    <lineage>
        <taxon>Eukaryota</taxon>
        <taxon>Fungi</taxon>
        <taxon>Dikarya</taxon>
        <taxon>Ascomycota</taxon>
        <taxon>Pezizomycotina</taxon>
        <taxon>Leotiomycetes</taxon>
        <taxon>Helotiales</taxon>
        <taxon>Sclerotiniaceae</taxon>
        <taxon>Botryotinia</taxon>
    </lineage>
</organism>
<keyword evidence="1" id="KW-0175">Coiled coil</keyword>
<keyword evidence="4" id="KW-1185">Reference proteome</keyword>
<proteinExistence type="predicted"/>
<sequence length="173" mass="19623">MVYGRAKLRKAQKPNYANAHKAHLGALESRRESAKKLLKPASRQKRGFKLKRGIELTYFALLEARRVAAEAAAIIEASQPKLSRKEARAAAAKAAKQEERRDRRIAEANAAEVTRLLANDAVHFARRMYALRLRDPRVGGDFADVNEEEDEYEDYGEEEEPETLDEFKTRVLG</sequence>
<feature type="coiled-coil region" evidence="1">
    <location>
        <begin position="82"/>
        <end position="109"/>
    </location>
</feature>
<evidence type="ECO:0000256" key="1">
    <source>
        <dbReference type="SAM" id="Coils"/>
    </source>
</evidence>
<dbReference type="EMBL" id="PQXN01000223">
    <property type="protein sequence ID" value="TGO48992.1"/>
    <property type="molecule type" value="Genomic_DNA"/>
</dbReference>
<feature type="region of interest" description="Disordered" evidence="2">
    <location>
        <begin position="139"/>
        <end position="173"/>
    </location>
</feature>
<dbReference type="Proteomes" id="UP000297527">
    <property type="component" value="Unassembled WGS sequence"/>
</dbReference>
<dbReference type="AlphaFoldDB" id="A0A4Z1HNY7"/>
<evidence type="ECO:0000256" key="2">
    <source>
        <dbReference type="SAM" id="MobiDB-lite"/>
    </source>
</evidence>
<evidence type="ECO:0000313" key="4">
    <source>
        <dbReference type="Proteomes" id="UP000297527"/>
    </source>
</evidence>
<comment type="caution">
    <text evidence="3">The sequence shown here is derived from an EMBL/GenBank/DDBJ whole genome shotgun (WGS) entry which is preliminary data.</text>
</comment>
<protein>
    <submittedName>
        <fullName evidence="3">Uncharacterized protein</fullName>
    </submittedName>
</protein>
<reference evidence="3 4" key="1">
    <citation type="submission" date="2017-12" db="EMBL/GenBank/DDBJ databases">
        <title>Comparative genomics of Botrytis spp.</title>
        <authorList>
            <person name="Valero-Jimenez C.A."/>
            <person name="Tapia P."/>
            <person name="Veloso J."/>
            <person name="Silva-Moreno E."/>
            <person name="Staats M."/>
            <person name="Valdes J.H."/>
            <person name="Van Kan J.A.L."/>
        </authorList>
    </citation>
    <scope>NUCLEOTIDE SEQUENCE [LARGE SCALE GENOMIC DNA]</scope>
    <source>
        <strain evidence="3 4">MUCL11595</strain>
    </source>
</reference>